<protein>
    <submittedName>
        <fullName evidence="1">Uncharacterized protein</fullName>
    </submittedName>
</protein>
<name>A0ABV0TQS7_9TELE</name>
<organism evidence="1 2">
    <name type="scientific">Ilyodon furcidens</name>
    <name type="common">goldbreast splitfin</name>
    <dbReference type="NCBI Taxonomy" id="33524"/>
    <lineage>
        <taxon>Eukaryota</taxon>
        <taxon>Metazoa</taxon>
        <taxon>Chordata</taxon>
        <taxon>Craniata</taxon>
        <taxon>Vertebrata</taxon>
        <taxon>Euteleostomi</taxon>
        <taxon>Actinopterygii</taxon>
        <taxon>Neopterygii</taxon>
        <taxon>Teleostei</taxon>
        <taxon>Neoteleostei</taxon>
        <taxon>Acanthomorphata</taxon>
        <taxon>Ovalentaria</taxon>
        <taxon>Atherinomorphae</taxon>
        <taxon>Cyprinodontiformes</taxon>
        <taxon>Goodeidae</taxon>
        <taxon>Ilyodon</taxon>
    </lineage>
</organism>
<keyword evidence="2" id="KW-1185">Reference proteome</keyword>
<evidence type="ECO:0000313" key="2">
    <source>
        <dbReference type="Proteomes" id="UP001482620"/>
    </source>
</evidence>
<proteinExistence type="predicted"/>
<comment type="caution">
    <text evidence="1">The sequence shown here is derived from an EMBL/GenBank/DDBJ whole genome shotgun (WGS) entry which is preliminary data.</text>
</comment>
<accession>A0ABV0TQS7</accession>
<evidence type="ECO:0000313" key="1">
    <source>
        <dbReference type="EMBL" id="MEQ2234238.1"/>
    </source>
</evidence>
<reference evidence="1 2" key="1">
    <citation type="submission" date="2021-06" db="EMBL/GenBank/DDBJ databases">
        <authorList>
            <person name="Palmer J.M."/>
        </authorList>
    </citation>
    <scope>NUCLEOTIDE SEQUENCE [LARGE SCALE GENOMIC DNA]</scope>
    <source>
        <strain evidence="2">if_2019</strain>
        <tissue evidence="1">Muscle</tissue>
    </source>
</reference>
<dbReference type="Proteomes" id="UP001482620">
    <property type="component" value="Unassembled WGS sequence"/>
</dbReference>
<dbReference type="EMBL" id="JAHRIQ010039069">
    <property type="protein sequence ID" value="MEQ2234238.1"/>
    <property type="molecule type" value="Genomic_DNA"/>
</dbReference>
<gene>
    <name evidence="1" type="ORF">ILYODFUR_029832</name>
</gene>
<sequence>MWMILEGSTVEGEPGSFTGSLRRLETRMQPTEKIIREVLLRRESLDLLHTETKKLETGGNHCRLTFRRRSVGNVGYLSSSPDEADGEHLWTQLLPCVWCHLEVGWG</sequence>